<reference evidence="2 3" key="1">
    <citation type="journal article" date="2024" name="G3 (Bethesda)">
        <title>Genome assembly of Hibiscus sabdariffa L. provides insights into metabolisms of medicinal natural products.</title>
        <authorList>
            <person name="Kim T."/>
        </authorList>
    </citation>
    <scope>NUCLEOTIDE SEQUENCE [LARGE SCALE GENOMIC DNA]</scope>
    <source>
        <strain evidence="2">TK-2024</strain>
        <tissue evidence="2">Old leaves</tissue>
    </source>
</reference>
<name>A0ABR2QQ60_9ROSI</name>
<keyword evidence="1" id="KW-0732">Signal</keyword>
<accession>A0ABR2QQ60</accession>
<evidence type="ECO:0000256" key="1">
    <source>
        <dbReference type="SAM" id="SignalP"/>
    </source>
</evidence>
<comment type="caution">
    <text evidence="2">The sequence shown here is derived from an EMBL/GenBank/DDBJ whole genome shotgun (WGS) entry which is preliminary data.</text>
</comment>
<evidence type="ECO:0000313" key="2">
    <source>
        <dbReference type="EMBL" id="KAK9002677.1"/>
    </source>
</evidence>
<evidence type="ECO:0000313" key="3">
    <source>
        <dbReference type="Proteomes" id="UP001396334"/>
    </source>
</evidence>
<feature type="chain" id="PRO_5047443164" evidence="1">
    <location>
        <begin position="19"/>
        <end position="91"/>
    </location>
</feature>
<gene>
    <name evidence="2" type="ORF">V6N11_060260</name>
</gene>
<dbReference type="EMBL" id="JBBPBN010000034">
    <property type="protein sequence ID" value="KAK9002677.1"/>
    <property type="molecule type" value="Genomic_DNA"/>
</dbReference>
<organism evidence="2 3">
    <name type="scientific">Hibiscus sabdariffa</name>
    <name type="common">roselle</name>
    <dbReference type="NCBI Taxonomy" id="183260"/>
    <lineage>
        <taxon>Eukaryota</taxon>
        <taxon>Viridiplantae</taxon>
        <taxon>Streptophyta</taxon>
        <taxon>Embryophyta</taxon>
        <taxon>Tracheophyta</taxon>
        <taxon>Spermatophyta</taxon>
        <taxon>Magnoliopsida</taxon>
        <taxon>eudicotyledons</taxon>
        <taxon>Gunneridae</taxon>
        <taxon>Pentapetalae</taxon>
        <taxon>rosids</taxon>
        <taxon>malvids</taxon>
        <taxon>Malvales</taxon>
        <taxon>Malvaceae</taxon>
        <taxon>Malvoideae</taxon>
        <taxon>Hibiscus</taxon>
    </lineage>
</organism>
<protein>
    <submittedName>
        <fullName evidence="2">Uncharacterized protein</fullName>
    </submittedName>
</protein>
<dbReference type="Proteomes" id="UP001396334">
    <property type="component" value="Unassembled WGS sequence"/>
</dbReference>
<sequence length="91" mass="10354">MMFIFFSSKVILPTDILAAMVEDRCLNQWPNSLCDHDNRGGNAAPILQRCCQTARCHFVLFVVDMDMVKRLGHALLDYIDSCSGWVHCYNA</sequence>
<proteinExistence type="predicted"/>
<feature type="signal peptide" evidence="1">
    <location>
        <begin position="1"/>
        <end position="18"/>
    </location>
</feature>
<keyword evidence="3" id="KW-1185">Reference proteome</keyword>